<keyword evidence="3" id="KW-1185">Reference proteome</keyword>
<dbReference type="Proteomes" id="UP001157161">
    <property type="component" value="Unassembled WGS sequence"/>
</dbReference>
<protein>
    <submittedName>
        <fullName evidence="2">Uncharacterized protein</fullName>
    </submittedName>
</protein>
<comment type="caution">
    <text evidence="2">The sequence shown here is derived from an EMBL/GenBank/DDBJ whole genome shotgun (WGS) entry which is preliminary data.</text>
</comment>
<evidence type="ECO:0000313" key="3">
    <source>
        <dbReference type="Proteomes" id="UP001157161"/>
    </source>
</evidence>
<dbReference type="AlphaFoldDB" id="A0AA38CR34"/>
<organism evidence="2 3">
    <name type="scientific">Litorihabitans aurantiacus</name>
    <dbReference type="NCBI Taxonomy" id="1930061"/>
    <lineage>
        <taxon>Bacteria</taxon>
        <taxon>Bacillati</taxon>
        <taxon>Actinomycetota</taxon>
        <taxon>Actinomycetes</taxon>
        <taxon>Micrococcales</taxon>
        <taxon>Beutenbergiaceae</taxon>
        <taxon>Litorihabitans</taxon>
    </lineage>
</organism>
<name>A0AA38CR34_9MICO</name>
<evidence type="ECO:0000256" key="1">
    <source>
        <dbReference type="SAM" id="Phobius"/>
    </source>
</evidence>
<proteinExistence type="predicted"/>
<dbReference type="RefSeq" id="WP_284250412.1">
    <property type="nucleotide sequence ID" value="NZ_BSUM01000001.1"/>
</dbReference>
<feature type="transmembrane region" description="Helical" evidence="1">
    <location>
        <begin position="20"/>
        <end position="38"/>
    </location>
</feature>
<keyword evidence="1" id="KW-0472">Membrane</keyword>
<keyword evidence="1" id="KW-0812">Transmembrane</keyword>
<reference evidence="2" key="2">
    <citation type="submission" date="2023-02" db="EMBL/GenBank/DDBJ databases">
        <authorList>
            <person name="Sun Q."/>
            <person name="Mori K."/>
        </authorList>
    </citation>
    <scope>NUCLEOTIDE SEQUENCE</scope>
    <source>
        <strain evidence="2">NBRC 112290</strain>
    </source>
</reference>
<gene>
    <name evidence="2" type="ORF">GCM10025875_16080</name>
</gene>
<feature type="transmembrane region" description="Helical" evidence="1">
    <location>
        <begin position="50"/>
        <end position="72"/>
    </location>
</feature>
<evidence type="ECO:0000313" key="2">
    <source>
        <dbReference type="EMBL" id="GMA31616.1"/>
    </source>
</evidence>
<keyword evidence="1" id="KW-1133">Transmembrane helix</keyword>
<feature type="transmembrane region" description="Helical" evidence="1">
    <location>
        <begin position="81"/>
        <end position="103"/>
    </location>
</feature>
<feature type="transmembrane region" description="Helical" evidence="1">
    <location>
        <begin position="109"/>
        <end position="127"/>
    </location>
</feature>
<dbReference type="EMBL" id="BSUM01000001">
    <property type="protein sequence ID" value="GMA31616.1"/>
    <property type="molecule type" value="Genomic_DNA"/>
</dbReference>
<reference evidence="2" key="1">
    <citation type="journal article" date="2014" name="Int. J. Syst. Evol. Microbiol.">
        <title>Complete genome sequence of Corynebacterium casei LMG S-19264T (=DSM 44701T), isolated from a smear-ripened cheese.</title>
        <authorList>
            <consortium name="US DOE Joint Genome Institute (JGI-PGF)"/>
            <person name="Walter F."/>
            <person name="Albersmeier A."/>
            <person name="Kalinowski J."/>
            <person name="Ruckert C."/>
        </authorList>
    </citation>
    <scope>NUCLEOTIDE SEQUENCE</scope>
    <source>
        <strain evidence="2">NBRC 112290</strain>
    </source>
</reference>
<sequence>MAALVVRLWRRVHEPRAISVLYLVQYLTLTAAGGYALWRPPSSIEGAYGAGAMLTLAALLVVGGLIGAIAVLPGKYELERLAVIGVALASLIYVIVIVGLHATSSGNRLLQAGFVAVVLLHQGVRWVRIKDRPFRPRPHTVEA</sequence>
<accession>A0AA38CR34</accession>